<reference evidence="3" key="2">
    <citation type="journal article" date="2007" name="Science">
        <title>Draft genome sequence of the sexually transmitted pathogen Trichomonas vaginalis.</title>
        <authorList>
            <person name="Carlton J.M."/>
            <person name="Hirt R.P."/>
            <person name="Silva J.C."/>
            <person name="Delcher A.L."/>
            <person name="Schatz M."/>
            <person name="Zhao Q."/>
            <person name="Wortman J.R."/>
            <person name="Bidwell S.L."/>
            <person name="Alsmark U.C.M."/>
            <person name="Besteiro S."/>
            <person name="Sicheritz-Ponten T."/>
            <person name="Noel C.J."/>
            <person name="Dacks J.B."/>
            <person name="Foster P.G."/>
            <person name="Simillion C."/>
            <person name="Van de Peer Y."/>
            <person name="Miranda-Saavedra D."/>
            <person name="Barton G.J."/>
            <person name="Westrop G.D."/>
            <person name="Mueller S."/>
            <person name="Dessi D."/>
            <person name="Fiori P.L."/>
            <person name="Ren Q."/>
            <person name="Paulsen I."/>
            <person name="Zhang H."/>
            <person name="Bastida-Corcuera F.D."/>
            <person name="Simoes-Barbosa A."/>
            <person name="Brown M.T."/>
            <person name="Hayes R.D."/>
            <person name="Mukherjee M."/>
            <person name="Okumura C.Y."/>
            <person name="Schneider R."/>
            <person name="Smith A.J."/>
            <person name="Vanacova S."/>
            <person name="Villalvazo M."/>
            <person name="Haas B.J."/>
            <person name="Pertea M."/>
            <person name="Feldblyum T.V."/>
            <person name="Utterback T.R."/>
            <person name="Shu C.L."/>
            <person name="Osoegawa K."/>
            <person name="de Jong P.J."/>
            <person name="Hrdy I."/>
            <person name="Horvathova L."/>
            <person name="Zubacova Z."/>
            <person name="Dolezal P."/>
            <person name="Malik S.B."/>
            <person name="Logsdon J.M. Jr."/>
            <person name="Henze K."/>
            <person name="Gupta A."/>
            <person name="Wang C.C."/>
            <person name="Dunne R.L."/>
            <person name="Upcroft J.A."/>
            <person name="Upcroft P."/>
            <person name="White O."/>
            <person name="Salzberg S.L."/>
            <person name="Tang P."/>
            <person name="Chiu C.-H."/>
            <person name="Lee Y.-S."/>
            <person name="Embley T.M."/>
            <person name="Coombs G.H."/>
            <person name="Mottram J.C."/>
            <person name="Tachezy J."/>
            <person name="Fraser-Liggett C.M."/>
            <person name="Johnson P.J."/>
        </authorList>
    </citation>
    <scope>NUCLEOTIDE SEQUENCE [LARGE SCALE GENOMIC DNA]</scope>
    <source>
        <strain evidence="3">G3</strain>
    </source>
</reference>
<dbReference type="Proteomes" id="UP000001542">
    <property type="component" value="Unassembled WGS sequence"/>
</dbReference>
<dbReference type="STRING" id="5722.A2DG41"/>
<dbReference type="PANTHER" id="PTHR12100">
    <property type="entry name" value="SEC10"/>
    <property type="match status" value="1"/>
</dbReference>
<dbReference type="InParanoid" id="A2DG41"/>
<evidence type="ECO:0000259" key="2">
    <source>
        <dbReference type="Pfam" id="PF07393"/>
    </source>
</evidence>
<dbReference type="InterPro" id="IPR009976">
    <property type="entry name" value="Sec10-like"/>
</dbReference>
<dbReference type="VEuPathDB" id="TrichDB:TVAG_163640"/>
<dbReference type="VEuPathDB" id="TrichDB:TVAGG3_0953690"/>
<dbReference type="SMR" id="A2DG41"/>
<proteinExistence type="predicted"/>
<feature type="region of interest" description="Disordered" evidence="1">
    <location>
        <begin position="146"/>
        <end position="166"/>
    </location>
</feature>
<evidence type="ECO:0000256" key="1">
    <source>
        <dbReference type="SAM" id="MobiDB-lite"/>
    </source>
</evidence>
<protein>
    <recommendedName>
        <fullName evidence="2">Exocyst complex component Sec10-like alpha-helical bundle domain-containing protein</fullName>
    </recommendedName>
</protein>
<reference evidence="3" key="1">
    <citation type="submission" date="2006-10" db="EMBL/GenBank/DDBJ databases">
        <authorList>
            <person name="Amadeo P."/>
            <person name="Zhao Q."/>
            <person name="Wortman J."/>
            <person name="Fraser-Liggett C."/>
            <person name="Carlton J."/>
        </authorList>
    </citation>
    <scope>NUCLEOTIDE SEQUENCE</scope>
    <source>
        <strain evidence="3">G3</strain>
    </source>
</reference>
<dbReference type="PANTHER" id="PTHR12100:SF0">
    <property type="entry name" value="EXOCYST COMPLEX COMPONENT 5"/>
    <property type="match status" value="1"/>
</dbReference>
<dbReference type="EMBL" id="DS113196">
    <property type="protein sequence ID" value="EAY20668.1"/>
    <property type="molecule type" value="Genomic_DNA"/>
</dbReference>
<gene>
    <name evidence="3" type="ORF">TVAG_163640</name>
</gene>
<evidence type="ECO:0000313" key="4">
    <source>
        <dbReference type="Proteomes" id="UP000001542"/>
    </source>
</evidence>
<keyword evidence="4" id="KW-1185">Reference proteome</keyword>
<evidence type="ECO:0000313" key="3">
    <source>
        <dbReference type="EMBL" id="EAY20668.1"/>
    </source>
</evidence>
<dbReference type="AlphaFoldDB" id="A2DG41"/>
<dbReference type="GO" id="GO:0005737">
    <property type="term" value="C:cytoplasm"/>
    <property type="evidence" value="ECO:0007669"/>
    <property type="project" value="InterPro"/>
</dbReference>
<dbReference type="Pfam" id="PF07393">
    <property type="entry name" value="Sec10_HB"/>
    <property type="match status" value="1"/>
</dbReference>
<dbReference type="OrthoDB" id="125856at2759"/>
<sequence length="279" mass="31635">MKGKESSIYYLDQITAGKYMSIVRERDSKKIPVTEFLISDIEKALKADQIDLMKLRESNILDLKHCANEAAAKQQDFVANLSNIKEQLIATKSKSNELYASTNQISTDFAKVTDQLDVAASLVQRAEDMSIVISYIQQFNVPLEDPPMVKAPNQPQPDPNNPDAPVEEKMISAFDPLEKLIAKVKFPSSIYQRAELTAKLLKIVASAEGDFLSNAKTNLQNYREHLKRELVELFQQNQKVNKYEQAKCAAALDLLQAECLAYVRFRKEIFIQRKVSFRG</sequence>
<dbReference type="InterPro" id="IPR048627">
    <property type="entry name" value="Sec10_HB"/>
</dbReference>
<dbReference type="KEGG" id="tva:5466211"/>
<accession>A2DG41</accession>
<dbReference type="RefSeq" id="XP_001581654.1">
    <property type="nucleotide sequence ID" value="XM_001581604.1"/>
</dbReference>
<organism evidence="3 4">
    <name type="scientific">Trichomonas vaginalis (strain ATCC PRA-98 / G3)</name>
    <dbReference type="NCBI Taxonomy" id="412133"/>
    <lineage>
        <taxon>Eukaryota</taxon>
        <taxon>Metamonada</taxon>
        <taxon>Parabasalia</taxon>
        <taxon>Trichomonadida</taxon>
        <taxon>Trichomonadidae</taxon>
        <taxon>Trichomonas</taxon>
    </lineage>
</organism>
<name>A2DG41_TRIV3</name>
<feature type="domain" description="Exocyst complex component Sec10-like alpha-helical bundle" evidence="2">
    <location>
        <begin position="193"/>
        <end position="257"/>
    </location>
</feature>